<organism evidence="1 2">
    <name type="scientific">Algoriphagus marincola HL-49</name>
    <dbReference type="NCBI Taxonomy" id="1305737"/>
    <lineage>
        <taxon>Bacteria</taxon>
        <taxon>Pseudomonadati</taxon>
        <taxon>Bacteroidota</taxon>
        <taxon>Cytophagia</taxon>
        <taxon>Cytophagales</taxon>
        <taxon>Cyclobacteriaceae</taxon>
        <taxon>Algoriphagus</taxon>
    </lineage>
</organism>
<comment type="caution">
    <text evidence="1">The sequence shown here is derived from an EMBL/GenBank/DDBJ whole genome shotgun (WGS) entry which is preliminary data.</text>
</comment>
<reference evidence="1 2" key="1">
    <citation type="submission" date="2015-09" db="EMBL/GenBank/DDBJ databases">
        <title>Identification and resolution of microdiversity through metagenomic sequencing of parallel consortia.</title>
        <authorList>
            <person name="Nelson W.C."/>
            <person name="Romine M.F."/>
            <person name="Lindemann S.R."/>
        </authorList>
    </citation>
    <scope>NUCLEOTIDE SEQUENCE [LARGE SCALE GENOMIC DNA]</scope>
    <source>
        <strain evidence="1">HL-49</strain>
    </source>
</reference>
<evidence type="ECO:0000313" key="2">
    <source>
        <dbReference type="Proteomes" id="UP000050421"/>
    </source>
</evidence>
<dbReference type="OrthoDB" id="893100at2"/>
<dbReference type="eggNOG" id="ENOG50323PV">
    <property type="taxonomic scope" value="Bacteria"/>
</dbReference>
<dbReference type="STRING" id="1305737.GCA_000526355_03171"/>
<name>A0A0P8A6Q4_9BACT</name>
<dbReference type="AlphaFoldDB" id="A0A0P8A6Q4"/>
<accession>A0A0P8A6Q4</accession>
<evidence type="ECO:0000313" key="1">
    <source>
        <dbReference type="EMBL" id="KPQ13407.1"/>
    </source>
</evidence>
<gene>
    <name evidence="1" type="ORF">HLUCCX10_13110</name>
</gene>
<sequence length="153" mass="17830">MWDDFDDEDPDFDGDDEFDFRKEQDRIYKHPLMKKAKDVVDLTRALVGSLDEARKELYGSIMMEDAMIMSAKFAGAEAIPDFVAKMENAMLMKIHAKSLNSMTYQLAMEETHAEEHLQLLRAAIEEYRKLFLEWIKGFDPAEKYDDGWGIFTD</sequence>
<protein>
    <submittedName>
        <fullName evidence="1">Uncharacterized protein</fullName>
    </submittedName>
</protein>
<dbReference type="Proteomes" id="UP000050421">
    <property type="component" value="Unassembled WGS sequence"/>
</dbReference>
<dbReference type="PATRIC" id="fig|1305737.6.peg.3280"/>
<dbReference type="EMBL" id="LJXT01000091">
    <property type="protein sequence ID" value="KPQ13407.1"/>
    <property type="molecule type" value="Genomic_DNA"/>
</dbReference>
<proteinExistence type="predicted"/>